<dbReference type="Pfam" id="PF00873">
    <property type="entry name" value="ACR_tran"/>
    <property type="match status" value="1"/>
</dbReference>
<feature type="transmembrane region" description="Helical" evidence="1">
    <location>
        <begin position="12"/>
        <end position="29"/>
    </location>
</feature>
<evidence type="ECO:0000313" key="3">
    <source>
        <dbReference type="Proteomes" id="UP000600139"/>
    </source>
</evidence>
<dbReference type="Gene3D" id="3.30.2090.10">
    <property type="entry name" value="Multidrug efflux transporter AcrB TolC docking domain, DN and DC subdomains"/>
    <property type="match status" value="2"/>
</dbReference>
<dbReference type="SUPFAM" id="SSF82866">
    <property type="entry name" value="Multidrug efflux transporter AcrB transmembrane domain"/>
    <property type="match status" value="2"/>
</dbReference>
<feature type="transmembrane region" description="Helical" evidence="1">
    <location>
        <begin position="333"/>
        <end position="356"/>
    </location>
</feature>
<dbReference type="Gene3D" id="1.20.1640.10">
    <property type="entry name" value="Multidrug efflux transporter AcrB transmembrane domain"/>
    <property type="match status" value="2"/>
</dbReference>
<feature type="transmembrane region" description="Helical" evidence="1">
    <location>
        <begin position="532"/>
        <end position="550"/>
    </location>
</feature>
<evidence type="ECO:0000256" key="1">
    <source>
        <dbReference type="SAM" id="Phobius"/>
    </source>
</evidence>
<protein>
    <submittedName>
        <fullName evidence="2">Efflux RND transporter permease subunit</fullName>
    </submittedName>
</protein>
<dbReference type="EMBL" id="JAENIK010000011">
    <property type="protein sequence ID" value="MBK1816985.1"/>
    <property type="molecule type" value="Genomic_DNA"/>
</dbReference>
<dbReference type="Proteomes" id="UP000600139">
    <property type="component" value="Unassembled WGS sequence"/>
</dbReference>
<feature type="transmembrane region" description="Helical" evidence="1">
    <location>
        <begin position="991"/>
        <end position="1016"/>
    </location>
</feature>
<dbReference type="GO" id="GO:0042910">
    <property type="term" value="F:xenobiotic transmembrane transporter activity"/>
    <property type="evidence" value="ECO:0007669"/>
    <property type="project" value="TreeGrafter"/>
</dbReference>
<feature type="transmembrane region" description="Helical" evidence="1">
    <location>
        <begin position="468"/>
        <end position="499"/>
    </location>
</feature>
<feature type="transmembrane region" description="Helical" evidence="1">
    <location>
        <begin position="860"/>
        <end position="879"/>
    </location>
</feature>
<feature type="transmembrane region" description="Helical" evidence="1">
    <location>
        <begin position="960"/>
        <end position="979"/>
    </location>
</feature>
<proteinExistence type="predicted"/>
<dbReference type="GO" id="GO:0005886">
    <property type="term" value="C:plasma membrane"/>
    <property type="evidence" value="ECO:0007669"/>
    <property type="project" value="TreeGrafter"/>
</dbReference>
<reference evidence="2" key="1">
    <citation type="submission" date="2021-01" db="EMBL/GenBank/DDBJ databases">
        <title>Modified the classification status of verrucomicrobia.</title>
        <authorList>
            <person name="Feng X."/>
        </authorList>
    </citation>
    <scope>NUCLEOTIDE SEQUENCE</scope>
    <source>
        <strain evidence="2">JCM 18052</strain>
    </source>
</reference>
<accession>A0A934R850</accession>
<dbReference type="AlphaFoldDB" id="A0A934R850"/>
<dbReference type="PANTHER" id="PTHR32063">
    <property type="match status" value="1"/>
</dbReference>
<organism evidence="2 3">
    <name type="scientific">Luteolibacter yonseiensis</name>
    <dbReference type="NCBI Taxonomy" id="1144680"/>
    <lineage>
        <taxon>Bacteria</taxon>
        <taxon>Pseudomonadati</taxon>
        <taxon>Verrucomicrobiota</taxon>
        <taxon>Verrucomicrobiia</taxon>
        <taxon>Verrucomicrobiales</taxon>
        <taxon>Verrucomicrobiaceae</taxon>
        <taxon>Luteolibacter</taxon>
    </lineage>
</organism>
<dbReference type="Gene3D" id="3.30.70.1430">
    <property type="entry name" value="Multidrug efflux transporter AcrB pore domain"/>
    <property type="match status" value="2"/>
</dbReference>
<keyword evidence="3" id="KW-1185">Reference proteome</keyword>
<feature type="transmembrane region" description="Helical" evidence="1">
    <location>
        <begin position="443"/>
        <end position="462"/>
    </location>
</feature>
<dbReference type="InterPro" id="IPR027463">
    <property type="entry name" value="AcrB_DN_DC_subdom"/>
</dbReference>
<dbReference type="InterPro" id="IPR001036">
    <property type="entry name" value="Acrflvin-R"/>
</dbReference>
<keyword evidence="1" id="KW-1133">Transmembrane helix</keyword>
<dbReference type="PANTHER" id="PTHR32063:SF4">
    <property type="entry name" value="SLR6043 PROTEIN"/>
    <property type="match status" value="1"/>
</dbReference>
<dbReference type="Gene3D" id="3.30.70.1440">
    <property type="entry name" value="Multidrug efflux transporter AcrB pore domain"/>
    <property type="match status" value="1"/>
</dbReference>
<comment type="caution">
    <text evidence="2">The sequence shown here is derived from an EMBL/GenBank/DDBJ whole genome shotgun (WGS) entry which is preliminary data.</text>
</comment>
<keyword evidence="1" id="KW-0472">Membrane</keyword>
<dbReference type="PRINTS" id="PR00702">
    <property type="entry name" value="ACRIFLAVINRP"/>
</dbReference>
<feature type="transmembrane region" description="Helical" evidence="1">
    <location>
        <begin position="911"/>
        <end position="930"/>
    </location>
</feature>
<name>A0A934R850_9BACT</name>
<feature type="transmembrane region" description="Helical" evidence="1">
    <location>
        <begin position="363"/>
        <end position="383"/>
    </location>
</feature>
<keyword evidence="1" id="KW-0812">Transmembrane</keyword>
<dbReference type="Gene3D" id="3.30.70.1320">
    <property type="entry name" value="Multidrug efflux transporter AcrB pore domain like"/>
    <property type="match status" value="1"/>
</dbReference>
<dbReference type="SUPFAM" id="SSF82693">
    <property type="entry name" value="Multidrug efflux transporter AcrB pore domain, PN1, PN2, PC1 and PC2 subdomains"/>
    <property type="match status" value="2"/>
</dbReference>
<sequence length="1030" mass="109515">MLSSIIRHSLRFRGVVVVTAALVMGYGIYQTSQSSLDVFPDFVPPQVTIQTEVPGLAPEQVEKLVTYPIESAVSGIANLDTVRSESIQGLSVVTVSFSETSDVLMDRQLLAERMTEVAGHLPKESKAPTLSPLVSSTMDLLKIGLTSGQATPMEMRTLADWQLKPLLLAVPGVADVSVVGGEVEQMQIQVNPAKLLEYKITLAEVIKAAGEAGGIRGAGYIETTNQRLLIATDGQLSDPAGIGSTVIKGAGGDAVRLRDVAEIKKAAAPKSGDALIQGKPGILLAMTSQYGTNTLDVTRRVEAALADFQPALDKQNITLHGALHRPANFIEIALGHIGHSLAIGAVLVVIVLLVFLRSPRTAFISFLSIPLSLLAAVIVFRAFGVTLNTMTLGGFAVAIGVVVDDAIIDVENIVRRLRENATLAVPKPYASVILDASVEVRGAIVYATLIVMAAFIPVFMLGGIQGRFFLPLGLAFVMATIASLLVAVTVTPALCSLMLGKLKEEREPFYLRGMKWLHSRCLRGVARFPKTIFLIALLVLGGVALLVPGLKTSFLPDFREGHFVMQLSAVSGTSLPEMSRIGASISKELLEDPRILSVQEQAGRSEAGVDTWGPERSEFHIELKPGPGTDEVRTQEDIRALAEKYPGLQSEVLTFLGDRISETISGETSEIVLSLYGDDLDALEKSAAEVAVVLGKVSGASDVMVQSASESPRLVVRLKPGMLERLGIRSTEVLDVLQTVYQGTEVAQLYQGSQLVPLVVTGGEEGDVGGLARTPLVTTSGAIVQLREVADVFSAAGRSTIRHEGGRRRQVITCNTQGRSVAEVVADARKDIAKQVDLGKGMQLVFTGAAEAQAEAHRNLVVSSSLALMLVVLLLWAVFRSGRNVTLVMVNLPFAIVGGVVALWISGLPVSLGALVGMVTLFGVSTRNAIMMLSHYEHLVHVDGSPWNLETAIRGAGERMVPVLMTATVTALALLPIALRPEAAGQEIEGPMAIVILGGLISSTLLNLLLLPALALKFGYFGRGPHMIMP</sequence>
<dbReference type="SUPFAM" id="SSF82714">
    <property type="entry name" value="Multidrug efflux transporter AcrB TolC docking domain, DN and DC subdomains"/>
    <property type="match status" value="2"/>
</dbReference>
<evidence type="ECO:0000313" key="2">
    <source>
        <dbReference type="EMBL" id="MBK1816985.1"/>
    </source>
</evidence>
<dbReference type="RefSeq" id="WP_200351908.1">
    <property type="nucleotide sequence ID" value="NZ_BAABHZ010000006.1"/>
</dbReference>
<gene>
    <name evidence="2" type="ORF">JIN84_15280</name>
</gene>